<feature type="domain" description="Ionotropic glutamate receptor C-terminal" evidence="6">
    <location>
        <begin position="91"/>
        <end position="308"/>
    </location>
</feature>
<evidence type="ECO:0000256" key="2">
    <source>
        <dbReference type="ARBA" id="ARBA00010333"/>
    </source>
</evidence>
<keyword evidence="3" id="KW-0732">Signal</keyword>
<evidence type="ECO:0000313" key="7">
    <source>
        <dbReference type="EMBL" id="AXV07034.1"/>
    </source>
</evidence>
<dbReference type="InterPro" id="IPR018313">
    <property type="entry name" value="SBP_3_CS"/>
</dbReference>
<dbReference type="GO" id="GO:0030313">
    <property type="term" value="C:cell envelope"/>
    <property type="evidence" value="ECO:0007669"/>
    <property type="project" value="UniProtKB-SubCell"/>
</dbReference>
<protein>
    <submittedName>
        <fullName evidence="7">Glutamine ABC transporter, periplasmic glutamine-binding protein</fullName>
    </submittedName>
</protein>
<reference evidence="7 8" key="1">
    <citation type="submission" date="2018-09" db="EMBL/GenBank/DDBJ databases">
        <title>Complete genome sequence of Euzebya sp. DY32-46 isolated from seawater of Pacific Ocean.</title>
        <authorList>
            <person name="Xu L."/>
            <person name="Wu Y.-H."/>
            <person name="Xu X.-W."/>
        </authorList>
    </citation>
    <scope>NUCLEOTIDE SEQUENCE [LARGE SCALE GENOMIC DNA]</scope>
    <source>
        <strain evidence="7 8">DY32-46</strain>
    </source>
</reference>
<organism evidence="7 8">
    <name type="scientific">Euzebya pacifica</name>
    <dbReference type="NCBI Taxonomy" id="1608957"/>
    <lineage>
        <taxon>Bacteria</taxon>
        <taxon>Bacillati</taxon>
        <taxon>Actinomycetota</taxon>
        <taxon>Nitriliruptoria</taxon>
        <taxon>Euzebyales</taxon>
    </lineage>
</organism>
<dbReference type="PANTHER" id="PTHR35936:SF17">
    <property type="entry name" value="ARGININE-BINDING EXTRACELLULAR PROTEIN ARTP"/>
    <property type="match status" value="1"/>
</dbReference>
<dbReference type="CDD" id="cd13530">
    <property type="entry name" value="PBP2_peptides_like"/>
    <property type="match status" value="1"/>
</dbReference>
<dbReference type="GO" id="GO:0016020">
    <property type="term" value="C:membrane"/>
    <property type="evidence" value="ECO:0007669"/>
    <property type="project" value="InterPro"/>
</dbReference>
<dbReference type="AlphaFoldDB" id="A0A346XXT7"/>
<evidence type="ECO:0000256" key="1">
    <source>
        <dbReference type="ARBA" id="ARBA00004196"/>
    </source>
</evidence>
<dbReference type="PANTHER" id="PTHR35936">
    <property type="entry name" value="MEMBRANE-BOUND LYTIC MUREIN TRANSGLYCOSYLASE F"/>
    <property type="match status" value="1"/>
</dbReference>
<gene>
    <name evidence="7" type="ORF">DVS28_a2353</name>
</gene>
<name>A0A346XXT7_9ACTN</name>
<sequence length="319" mass="33339">MRHGQPDHPMGGRGWGLVVLLVVCLLAAACGGGDSTEEERAAQAEIATLASEALDALDEAVAVSGEQLQEAAEQVSEAVQEGQLGLATPGVLVVGTNADFLPFVGRGDDDGIRGFDVDLMTEVGSRMGLEPVWVDMPFPNLTGAVTTGEVDVVIAAITITNQREEVIDFSHPYFVGSQGLAAPPGSDLTGVEDLSSDVTIAVLADTTGEAYATDTFLDAEIASYADRATALGALSAGAVDAVFMDTDALVEQAREGSVVLVEEVPTAERYGIGLAEDNAPLRTAVNEALDAVVADGTYERIFTEWFPGRDVEQVIDLLR</sequence>
<dbReference type="KEGG" id="euz:DVS28_a2353"/>
<keyword evidence="8" id="KW-1185">Reference proteome</keyword>
<evidence type="ECO:0000256" key="3">
    <source>
        <dbReference type="ARBA" id="ARBA00022729"/>
    </source>
</evidence>
<dbReference type="PROSITE" id="PS01039">
    <property type="entry name" value="SBP_BACTERIAL_3"/>
    <property type="match status" value="1"/>
</dbReference>
<dbReference type="Proteomes" id="UP000264006">
    <property type="component" value="Chromosome"/>
</dbReference>
<comment type="subcellular location">
    <subcellularLocation>
        <location evidence="1">Cell envelope</location>
    </subcellularLocation>
</comment>
<dbReference type="InterPro" id="IPR001638">
    <property type="entry name" value="Solute-binding_3/MltF_N"/>
</dbReference>
<evidence type="ECO:0000259" key="5">
    <source>
        <dbReference type="SMART" id="SM00062"/>
    </source>
</evidence>
<proteinExistence type="inferred from homology"/>
<dbReference type="EMBL" id="CP031165">
    <property type="protein sequence ID" value="AXV07034.1"/>
    <property type="molecule type" value="Genomic_DNA"/>
</dbReference>
<dbReference type="Gene3D" id="3.40.190.10">
    <property type="entry name" value="Periplasmic binding protein-like II"/>
    <property type="match status" value="2"/>
</dbReference>
<feature type="domain" description="Solute-binding protein family 3/N-terminal" evidence="5">
    <location>
        <begin position="91"/>
        <end position="309"/>
    </location>
</feature>
<comment type="similarity">
    <text evidence="2 4">Belongs to the bacterial solute-binding protein 3 family.</text>
</comment>
<evidence type="ECO:0000256" key="4">
    <source>
        <dbReference type="RuleBase" id="RU003744"/>
    </source>
</evidence>
<dbReference type="SMART" id="SM00079">
    <property type="entry name" value="PBPe"/>
    <property type="match status" value="1"/>
</dbReference>
<evidence type="ECO:0000313" key="8">
    <source>
        <dbReference type="Proteomes" id="UP000264006"/>
    </source>
</evidence>
<accession>A0A346XXT7</accession>
<evidence type="ECO:0000259" key="6">
    <source>
        <dbReference type="SMART" id="SM00079"/>
    </source>
</evidence>
<dbReference type="SUPFAM" id="SSF53850">
    <property type="entry name" value="Periplasmic binding protein-like II"/>
    <property type="match status" value="1"/>
</dbReference>
<dbReference type="InterPro" id="IPR001320">
    <property type="entry name" value="Iontro_rcpt_C"/>
</dbReference>
<dbReference type="GO" id="GO:0015276">
    <property type="term" value="F:ligand-gated monoatomic ion channel activity"/>
    <property type="evidence" value="ECO:0007669"/>
    <property type="project" value="InterPro"/>
</dbReference>
<dbReference type="Pfam" id="PF00497">
    <property type="entry name" value="SBP_bac_3"/>
    <property type="match status" value="1"/>
</dbReference>
<dbReference type="SMART" id="SM00062">
    <property type="entry name" value="PBPb"/>
    <property type="match status" value="1"/>
</dbReference>
<dbReference type="PROSITE" id="PS51257">
    <property type="entry name" value="PROKAR_LIPOPROTEIN"/>
    <property type="match status" value="1"/>
</dbReference>